<dbReference type="Gene3D" id="3.30.420.10">
    <property type="entry name" value="Ribonuclease H-like superfamily/Ribonuclease H"/>
    <property type="match status" value="1"/>
</dbReference>
<dbReference type="PANTHER" id="PTHR35004">
    <property type="entry name" value="TRANSPOSASE RV3428C-RELATED"/>
    <property type="match status" value="1"/>
</dbReference>
<keyword evidence="5" id="KW-1185">Reference proteome</keyword>
<evidence type="ECO:0000259" key="3">
    <source>
        <dbReference type="PROSITE" id="PS50994"/>
    </source>
</evidence>
<evidence type="ECO:0000313" key="5">
    <source>
        <dbReference type="Proteomes" id="UP001589587"/>
    </source>
</evidence>
<feature type="region of interest" description="Disordered" evidence="2">
    <location>
        <begin position="483"/>
        <end position="514"/>
    </location>
</feature>
<protein>
    <submittedName>
        <fullName evidence="4">IS21 family transposase</fullName>
    </submittedName>
</protein>
<feature type="domain" description="Integrase catalytic" evidence="3">
    <location>
        <begin position="139"/>
        <end position="316"/>
    </location>
</feature>
<dbReference type="Proteomes" id="UP001589587">
    <property type="component" value="Unassembled WGS sequence"/>
</dbReference>
<dbReference type="Pfam" id="PF22483">
    <property type="entry name" value="Mu-transpos_C_2"/>
    <property type="match status" value="1"/>
</dbReference>
<dbReference type="PANTHER" id="PTHR35004:SF8">
    <property type="entry name" value="TRANSPOSASE RV3428C-RELATED"/>
    <property type="match status" value="1"/>
</dbReference>
<comment type="caution">
    <text evidence="4">The sequence shown here is derived from an EMBL/GenBank/DDBJ whole genome shotgun (WGS) entry which is preliminary data.</text>
</comment>
<accession>A0ABV5XMV2</accession>
<dbReference type="NCBIfam" id="NF033546">
    <property type="entry name" value="transpos_IS21"/>
    <property type="match status" value="1"/>
</dbReference>
<reference evidence="4 5" key="1">
    <citation type="submission" date="2024-09" db="EMBL/GenBank/DDBJ databases">
        <authorList>
            <person name="Sun Q."/>
            <person name="Mori K."/>
        </authorList>
    </citation>
    <scope>NUCLEOTIDE SEQUENCE [LARGE SCALE GENOMIC DNA]</scope>
    <source>
        <strain evidence="4 5">JCM 11411</strain>
    </source>
</reference>
<comment type="similarity">
    <text evidence="1">Belongs to the transposase IS21/IS408/IS1162 family.</text>
</comment>
<dbReference type="SUPFAM" id="SSF53098">
    <property type="entry name" value="Ribonuclease H-like"/>
    <property type="match status" value="1"/>
</dbReference>
<dbReference type="PROSITE" id="PS50994">
    <property type="entry name" value="INTEGRASE"/>
    <property type="match status" value="1"/>
</dbReference>
<sequence>MNDLIEMFRHWNAGRSQVEIHQALGIDRKTIRKYLQPAVRDGIEPAPQEVFDEHLWRERIDHWFPALSDPAARALQWGHIAPHRKWITEQLEVPVTVATIAQRLRDDHHVDVSESTVRRYIATTFAQQRLEEKVTVPRGAVEPGSEAQIDYGKLGMWFDPALGRRISVWAFVMILACSRKMFVQPVFRMDQTSWNASHVAAFEYFGGVPARLVCDNLKTGVERPDLYDPMINPAYQELASFYGTLIDPARARKPKDKPRVERPMPYIRDSFWAGRDFTSLGQMQNAAMHWATEVYGQHQHRGLDGATPSSMFEAVERSALAPLPARPFETVRYSVGTVAPDCHVKAGKAFYSVPWRLLGQKVTVRTAGDIVQVFHDDTVAATHVLHLSGRSTNFEHYPPHKVAHTLRSVNWCRNQAEQIGAGATKVIDELSSVNAIHRLRAIQAIIRLREKYPDARLDAACTRALELEDVHYRTIKGLLVAGTEHGERPNDHPSAPLSPALLRGPDAFDTAQSA</sequence>
<name>A0ABV5XMV2_9NOCA</name>
<gene>
    <name evidence="4" type="primary">istA</name>
    <name evidence="4" type="ORF">ACFFQ6_29395</name>
</gene>
<evidence type="ECO:0000256" key="2">
    <source>
        <dbReference type="SAM" id="MobiDB-lite"/>
    </source>
</evidence>
<evidence type="ECO:0000313" key="4">
    <source>
        <dbReference type="EMBL" id="MFB9783818.1"/>
    </source>
</evidence>
<organism evidence="4 5">
    <name type="scientific">Rhodococcus baikonurensis</name>
    <dbReference type="NCBI Taxonomy" id="172041"/>
    <lineage>
        <taxon>Bacteria</taxon>
        <taxon>Bacillati</taxon>
        <taxon>Actinomycetota</taxon>
        <taxon>Actinomycetes</taxon>
        <taxon>Mycobacteriales</taxon>
        <taxon>Nocardiaceae</taxon>
        <taxon>Rhodococcus</taxon>
        <taxon>Rhodococcus erythropolis group</taxon>
    </lineage>
</organism>
<proteinExistence type="inferred from homology"/>
<dbReference type="EMBL" id="JBHMAS010000080">
    <property type="protein sequence ID" value="MFB9783818.1"/>
    <property type="molecule type" value="Genomic_DNA"/>
</dbReference>
<dbReference type="InterPro" id="IPR012337">
    <property type="entry name" value="RNaseH-like_sf"/>
</dbReference>
<dbReference type="InterPro" id="IPR036397">
    <property type="entry name" value="RNaseH_sf"/>
</dbReference>
<evidence type="ECO:0000256" key="1">
    <source>
        <dbReference type="ARBA" id="ARBA00009277"/>
    </source>
</evidence>
<dbReference type="InterPro" id="IPR001584">
    <property type="entry name" value="Integrase_cat-core"/>
</dbReference>
<dbReference type="RefSeq" id="WP_378376383.1">
    <property type="nucleotide sequence ID" value="NZ_JBHMAS010000080.1"/>
</dbReference>
<dbReference type="Pfam" id="PF00665">
    <property type="entry name" value="rve"/>
    <property type="match status" value="1"/>
</dbReference>
<dbReference type="InterPro" id="IPR054353">
    <property type="entry name" value="IstA-like_C"/>
</dbReference>